<proteinExistence type="predicted"/>
<dbReference type="OrthoDB" id="954305at2"/>
<organism evidence="1 2">
    <name type="scientific">Sphingomonas oligophenolica</name>
    <dbReference type="NCBI Taxonomy" id="301154"/>
    <lineage>
        <taxon>Bacteria</taxon>
        <taxon>Pseudomonadati</taxon>
        <taxon>Pseudomonadota</taxon>
        <taxon>Alphaproteobacteria</taxon>
        <taxon>Sphingomonadales</taxon>
        <taxon>Sphingomonadaceae</taxon>
        <taxon>Sphingomonas</taxon>
    </lineage>
</organism>
<dbReference type="SUPFAM" id="SSF142906">
    <property type="entry name" value="YjbR-like"/>
    <property type="match status" value="1"/>
</dbReference>
<dbReference type="EMBL" id="RCZK01000002">
    <property type="protein sequence ID" value="TPG14541.1"/>
    <property type="molecule type" value="Genomic_DNA"/>
</dbReference>
<dbReference type="Proteomes" id="UP000318413">
    <property type="component" value="Unassembled WGS sequence"/>
</dbReference>
<evidence type="ECO:0008006" key="3">
    <source>
        <dbReference type="Google" id="ProtNLM"/>
    </source>
</evidence>
<evidence type="ECO:0000313" key="1">
    <source>
        <dbReference type="EMBL" id="TPG14541.1"/>
    </source>
</evidence>
<gene>
    <name evidence="1" type="ORF">EAH84_04430</name>
</gene>
<dbReference type="InterPro" id="IPR058532">
    <property type="entry name" value="YjbR/MT2646/Rv2570-like"/>
</dbReference>
<comment type="caution">
    <text evidence="1">The sequence shown here is derived from an EMBL/GenBank/DDBJ whole genome shotgun (WGS) entry which is preliminary data.</text>
</comment>
<reference evidence="1 2" key="1">
    <citation type="journal article" date="2019" name="Environ. Microbiol.">
        <title>Species interactions and distinct microbial communities in high Arctic permafrost affected cryosols are associated with the CH4 and CO2 gas fluxes.</title>
        <authorList>
            <person name="Altshuler I."/>
            <person name="Hamel J."/>
            <person name="Turney S."/>
            <person name="Magnuson E."/>
            <person name="Levesque R."/>
            <person name="Greer C."/>
            <person name="Whyte L.G."/>
        </authorList>
    </citation>
    <scope>NUCLEOTIDE SEQUENCE [LARGE SCALE GENOMIC DNA]</scope>
    <source>
        <strain evidence="1 2">S5.1</strain>
    </source>
</reference>
<name>A0A502CS49_9SPHN</name>
<sequence>MTFDDWDQVVAFALSLPDTYIESFYGKPTPKVNKKAFVARGSEPGSFVAMSTNDEKQVLLDTDPATFWQTPHYDGWSSLLVRYASSDPARVAAVITRAWWDRASPAQREAFGDRP</sequence>
<dbReference type="Pfam" id="PF04237">
    <property type="entry name" value="YjbR"/>
    <property type="match status" value="1"/>
</dbReference>
<accession>A0A502CS49</accession>
<dbReference type="AlphaFoldDB" id="A0A502CS49"/>
<protein>
    <recommendedName>
        <fullName evidence="3">MmcQ/YjbR family DNA-binding protein</fullName>
    </recommendedName>
</protein>
<keyword evidence="2" id="KW-1185">Reference proteome</keyword>
<evidence type="ECO:0000313" key="2">
    <source>
        <dbReference type="Proteomes" id="UP000318413"/>
    </source>
</evidence>
<dbReference type="InterPro" id="IPR038056">
    <property type="entry name" value="YjbR-like_sf"/>
</dbReference>
<dbReference type="RefSeq" id="WP_140868242.1">
    <property type="nucleotide sequence ID" value="NZ_RCZK01000002.1"/>
</dbReference>